<dbReference type="Proteomes" id="UP000822476">
    <property type="component" value="Unassembled WGS sequence"/>
</dbReference>
<evidence type="ECO:0000256" key="2">
    <source>
        <dbReference type="SAM" id="MobiDB-lite"/>
    </source>
</evidence>
<gene>
    <name evidence="3" type="ORF">EG68_09898</name>
</gene>
<evidence type="ECO:0000313" key="3">
    <source>
        <dbReference type="EMBL" id="KAF7244210.1"/>
    </source>
</evidence>
<comment type="caution">
    <text evidence="3">The sequence shown here is derived from an EMBL/GenBank/DDBJ whole genome shotgun (WGS) entry which is preliminary data.</text>
</comment>
<feature type="coiled-coil region" evidence="1">
    <location>
        <begin position="27"/>
        <end position="167"/>
    </location>
</feature>
<feature type="coiled-coil region" evidence="1">
    <location>
        <begin position="389"/>
        <end position="423"/>
    </location>
</feature>
<accession>A0A8S9YG37</accession>
<feature type="coiled-coil region" evidence="1">
    <location>
        <begin position="248"/>
        <end position="317"/>
    </location>
</feature>
<dbReference type="AlphaFoldDB" id="A0A8S9YG37"/>
<organism evidence="3 4">
    <name type="scientific">Paragonimus skrjabini miyazakii</name>
    <dbReference type="NCBI Taxonomy" id="59628"/>
    <lineage>
        <taxon>Eukaryota</taxon>
        <taxon>Metazoa</taxon>
        <taxon>Spiralia</taxon>
        <taxon>Lophotrochozoa</taxon>
        <taxon>Platyhelminthes</taxon>
        <taxon>Trematoda</taxon>
        <taxon>Digenea</taxon>
        <taxon>Plagiorchiida</taxon>
        <taxon>Troglotremata</taxon>
        <taxon>Troglotrematidae</taxon>
        <taxon>Paragonimus</taxon>
    </lineage>
</organism>
<evidence type="ECO:0000256" key="1">
    <source>
        <dbReference type="SAM" id="Coils"/>
    </source>
</evidence>
<dbReference type="PANTHER" id="PTHR18863">
    <property type="entry name" value="TSEC-2-RELATED"/>
    <property type="match status" value="1"/>
</dbReference>
<feature type="compositionally biased region" description="Low complexity" evidence="2">
    <location>
        <begin position="544"/>
        <end position="557"/>
    </location>
</feature>
<dbReference type="EMBL" id="JTDE01006374">
    <property type="protein sequence ID" value="KAF7244210.1"/>
    <property type="molecule type" value="Genomic_DNA"/>
</dbReference>
<proteinExistence type="predicted"/>
<feature type="region of interest" description="Disordered" evidence="2">
    <location>
        <begin position="540"/>
        <end position="560"/>
    </location>
</feature>
<keyword evidence="4" id="KW-1185">Reference proteome</keyword>
<keyword evidence="1" id="KW-0175">Coiled coil</keyword>
<name>A0A8S9YG37_9TREM</name>
<evidence type="ECO:0000313" key="4">
    <source>
        <dbReference type="Proteomes" id="UP000822476"/>
    </source>
</evidence>
<dbReference type="PANTHER" id="PTHR18863:SF6">
    <property type="entry name" value="COILED-COIL DOMAIN-CONTAINING PROTEIN 170"/>
    <property type="match status" value="1"/>
</dbReference>
<dbReference type="InterPro" id="IPR039139">
    <property type="entry name" value="CCDC170-like"/>
</dbReference>
<reference evidence="3" key="1">
    <citation type="submission" date="2019-07" db="EMBL/GenBank/DDBJ databases">
        <title>Annotation for the trematode Paragonimus miyazaki's.</title>
        <authorList>
            <person name="Choi Y.-J."/>
        </authorList>
    </citation>
    <scope>NUCLEOTIDE SEQUENCE</scope>
    <source>
        <strain evidence="3">Japan</strain>
    </source>
</reference>
<dbReference type="OrthoDB" id="5832575at2759"/>
<protein>
    <submittedName>
        <fullName evidence="3">Coiled-coil domain-containing protein</fullName>
    </submittedName>
</protein>
<sequence>MKGEDDSPDYIEISPRELPRYEIEEQLRFYKEELDKKDELIRDLTKLTAAGPSMLSARTLETKSGATEKLEEIRVKVEKLQHTIAENKEIIHEKNVTISELRAELESVRLENVSSIQRIEELEDLLQESTDQLTNYKNAEDQHDMILQALQKDVKLKSSKLLELKSQLRNRETNFQDKFQHLEADHKTIKSKVAEFAKLLDCTAEPDVCIAKLKKLIHAHCTNQTQLALKTDAAQAFEFEQRASRETIMRLSGELNKHQKEKEAALSKVLKAEEELQRFQAIYEQSEGRACLLSDRVKQLTVALQTARTEADERERKLTLLLDSVPGTKSQQCANEAADSHACLVTDVRCLTKEDIQAIHTFINNVNRWLEHTNGKSLPEILSFAWERIQEVVEMMKTQQMQVQELQQKIARMTSVNSKVRENEQYTQERIEQLEMQRATDGTTIDGLRQERNQLVDLICKLALAAKFEEPIGQSDYEILGETLLVRINQLQQGDTEKQAKQRLQISRLQRELHQAKERSESMELQISIMRRRLSEAQEHRFQTTTPASHTPTTLAASEKERNRLAKQLQQTREDADKLREEIVLLKARLLESSHDKLTQISHSKALRTAQTRLDELSRMHEEQKQNNRKMQLELEHCKKRYSTEVGKLQEQTEQLQQELKSKTEALEASRRSEEQLLDFRALLARHLGLDCEHLSVPDYEILVQVDKLVTAHQAEVNNFITTEKALQMVHNNYKAAHGDFPQQ</sequence>